<dbReference type="PANTHER" id="PTHR42749:SF1">
    <property type="entry name" value="CELL SHAPE-DETERMINING PROTEIN MREB"/>
    <property type="match status" value="1"/>
</dbReference>
<gene>
    <name evidence="3" type="ORF">CDN99_20235</name>
</gene>
<sequence length="448" mass="47881">MASASSASSPSDPSRDFCAIDFGTSNSAVAVPDLRPDAARAGAMRLVPLEGDHPTMPTAIFYFAEGRHDADGPPRAFGRAALAAYVEGVDGRLMRSMKSILGSSLIDQVTDVGGGRGVKYADMLAGYLKRLRRQAALGGAEPRRVVLGRPVYFVDGEPERDAAAQASLAAAARTVGFEDVHFQFEPIAAAFDFEQQADREQVVLVADIGGGTSDFSLVRVGPERARRLDRRDDILASHGVHIAGTDFDRHIELTGILREFGYRAAGPARPGQPPREVPSGVYFDLATWHLINTCYSPQRVMELRNMKSFYGDPRHHQRLMTVLEERLGHELANRAEDAKIEVSGGGGCRIDLGLIESGLAVDLSEDAAVGALAGDIERIAQAGRETVAQAGLKPADVDALYFTGGSTGLRLLADRIAADYPAARQVRGDRFASVATGLGLHAARLFAS</sequence>
<dbReference type="Gene3D" id="3.30.420.40">
    <property type="match status" value="3"/>
</dbReference>
<keyword evidence="4" id="KW-1185">Reference proteome</keyword>
<evidence type="ECO:0000256" key="1">
    <source>
        <dbReference type="ARBA" id="ARBA00022741"/>
    </source>
</evidence>
<dbReference type="AlphaFoldDB" id="A0A246J0N9"/>
<dbReference type="OrthoDB" id="9807934at2"/>
<dbReference type="InterPro" id="IPR043129">
    <property type="entry name" value="ATPase_NBD"/>
</dbReference>
<evidence type="ECO:0000313" key="4">
    <source>
        <dbReference type="Proteomes" id="UP000197468"/>
    </source>
</evidence>
<dbReference type="GO" id="GO:0005524">
    <property type="term" value="F:ATP binding"/>
    <property type="evidence" value="ECO:0007669"/>
    <property type="project" value="UniProtKB-KW"/>
</dbReference>
<accession>A0A246J0N9</accession>
<evidence type="ECO:0000313" key="3">
    <source>
        <dbReference type="EMBL" id="OWQ86170.1"/>
    </source>
</evidence>
<dbReference type="EMBL" id="NIOF01000011">
    <property type="protein sequence ID" value="OWQ86170.1"/>
    <property type="molecule type" value="Genomic_DNA"/>
</dbReference>
<dbReference type="Gene3D" id="3.90.640.10">
    <property type="entry name" value="Actin, Chain A, domain 4"/>
    <property type="match status" value="1"/>
</dbReference>
<keyword evidence="2" id="KW-0067">ATP-binding</keyword>
<proteinExistence type="predicted"/>
<dbReference type="SUPFAM" id="SSF53067">
    <property type="entry name" value="Actin-like ATPase domain"/>
    <property type="match status" value="2"/>
</dbReference>
<dbReference type="PANTHER" id="PTHR42749">
    <property type="entry name" value="CELL SHAPE-DETERMINING PROTEIN MREB"/>
    <property type="match status" value="1"/>
</dbReference>
<dbReference type="InterPro" id="IPR013126">
    <property type="entry name" value="Hsp_70_fam"/>
</dbReference>
<comment type="caution">
    <text evidence="3">The sequence shown here is derived from an EMBL/GenBank/DDBJ whole genome shotgun (WGS) entry which is preliminary data.</text>
</comment>
<name>A0A246J0N9_9BURK</name>
<reference evidence="3 4" key="1">
    <citation type="journal article" date="2008" name="Int. J. Syst. Evol. Microbiol.">
        <title>Description of Roseateles aquatilis sp. nov. and Roseateles terrae sp. nov., in the class Betaproteobacteria, and emended description of the genus Roseateles.</title>
        <authorList>
            <person name="Gomila M."/>
            <person name="Bowien B."/>
            <person name="Falsen E."/>
            <person name="Moore E.R."/>
            <person name="Lalucat J."/>
        </authorList>
    </citation>
    <scope>NUCLEOTIDE SEQUENCE [LARGE SCALE GENOMIC DNA]</scope>
    <source>
        <strain evidence="3 4">CCUG 48205</strain>
    </source>
</reference>
<organism evidence="3 4">
    <name type="scientific">Roseateles aquatilis</name>
    <dbReference type="NCBI Taxonomy" id="431061"/>
    <lineage>
        <taxon>Bacteria</taxon>
        <taxon>Pseudomonadati</taxon>
        <taxon>Pseudomonadota</taxon>
        <taxon>Betaproteobacteria</taxon>
        <taxon>Burkholderiales</taxon>
        <taxon>Sphaerotilaceae</taxon>
        <taxon>Roseateles</taxon>
    </lineage>
</organism>
<protein>
    <submittedName>
        <fullName evidence="3">Heat-shock protein</fullName>
    </submittedName>
</protein>
<evidence type="ECO:0000256" key="2">
    <source>
        <dbReference type="ARBA" id="ARBA00022840"/>
    </source>
</evidence>
<dbReference type="RefSeq" id="WP_088386719.1">
    <property type="nucleotide sequence ID" value="NZ_NIOF01000011.1"/>
</dbReference>
<keyword evidence="1" id="KW-0547">Nucleotide-binding</keyword>
<dbReference type="Pfam" id="PF00012">
    <property type="entry name" value="HSP70"/>
    <property type="match status" value="1"/>
</dbReference>
<dbReference type="Proteomes" id="UP000197468">
    <property type="component" value="Unassembled WGS sequence"/>
</dbReference>
<dbReference type="GO" id="GO:0140662">
    <property type="term" value="F:ATP-dependent protein folding chaperone"/>
    <property type="evidence" value="ECO:0007669"/>
    <property type="project" value="InterPro"/>
</dbReference>